<gene>
    <name evidence="6" type="ORF">WQ53_09890</name>
</gene>
<evidence type="ECO:0000259" key="5">
    <source>
        <dbReference type="SMART" id="SM00644"/>
    </source>
</evidence>
<dbReference type="Pfam" id="PF08239">
    <property type="entry name" value="SH3_3"/>
    <property type="match status" value="1"/>
</dbReference>
<name>A0A0E3Z2M1_9GAMM</name>
<proteinExistence type="predicted"/>
<dbReference type="InterPro" id="IPR003646">
    <property type="entry name" value="SH3-like_bac-type"/>
</dbReference>
<accession>A0A0E3Z2M1</accession>
<evidence type="ECO:0000256" key="1">
    <source>
        <dbReference type="ARBA" id="ARBA00001561"/>
    </source>
</evidence>
<evidence type="ECO:0000313" key="7">
    <source>
        <dbReference type="Proteomes" id="UP000033067"/>
    </source>
</evidence>
<comment type="catalytic activity">
    <reaction evidence="1">
        <text>Hydrolyzes the link between N-acetylmuramoyl residues and L-amino acid residues in certain cell-wall glycopeptides.</text>
        <dbReference type="EC" id="3.5.1.28"/>
    </reaction>
</comment>
<dbReference type="EC" id="3.5.1.28" evidence="2"/>
<dbReference type="InterPro" id="IPR036505">
    <property type="entry name" value="Amidase/PGRP_sf"/>
</dbReference>
<evidence type="ECO:0000256" key="2">
    <source>
        <dbReference type="ARBA" id="ARBA00011901"/>
    </source>
</evidence>
<reference evidence="6 7" key="1">
    <citation type="journal article" date="2015" name="Genome Announc.">
        <title>Complete Genome Sequence of Pseudoxanthomonas suwonensis Strain J1, a Cellulose-Degrading Bacterium Isolated from Leaf- and Wood-Enriched Soil.</title>
        <authorList>
            <person name="Hou L."/>
            <person name="Jiang J."/>
            <person name="Xu Z."/>
            <person name="Zhou Y."/>
            <person name="Leung F.C."/>
        </authorList>
    </citation>
    <scope>NUCLEOTIDE SEQUENCE [LARGE SCALE GENOMIC DNA]</scope>
    <source>
        <strain evidence="6 7">J1</strain>
    </source>
</reference>
<dbReference type="OrthoDB" id="9794842at2"/>
<dbReference type="SMART" id="SM00644">
    <property type="entry name" value="Ami_2"/>
    <property type="match status" value="1"/>
</dbReference>
<dbReference type="SUPFAM" id="SSF55846">
    <property type="entry name" value="N-acetylmuramoyl-L-alanine amidase-like"/>
    <property type="match status" value="1"/>
</dbReference>
<dbReference type="PATRIC" id="fig|314722.6.peg.2123"/>
<dbReference type="Proteomes" id="UP000033067">
    <property type="component" value="Chromosome"/>
</dbReference>
<evidence type="ECO:0000256" key="4">
    <source>
        <dbReference type="ARBA" id="ARBA00023316"/>
    </source>
</evidence>
<dbReference type="RefSeq" id="WP_052632000.1">
    <property type="nucleotide sequence ID" value="NZ_CP011144.1"/>
</dbReference>
<dbReference type="AlphaFoldDB" id="A0A0E3Z2M1"/>
<dbReference type="Gene3D" id="2.30.30.40">
    <property type="entry name" value="SH3 Domains"/>
    <property type="match status" value="1"/>
</dbReference>
<protein>
    <recommendedName>
        <fullName evidence="2">N-acetylmuramoyl-L-alanine amidase</fullName>
        <ecNumber evidence="2">3.5.1.28</ecNumber>
    </recommendedName>
</protein>
<dbReference type="Gene3D" id="3.40.80.10">
    <property type="entry name" value="Peptidoglycan recognition protein-like"/>
    <property type="match status" value="1"/>
</dbReference>
<dbReference type="InterPro" id="IPR002502">
    <property type="entry name" value="Amidase_domain"/>
</dbReference>
<dbReference type="CDD" id="cd06583">
    <property type="entry name" value="PGRP"/>
    <property type="match status" value="1"/>
</dbReference>
<dbReference type="GO" id="GO:0071555">
    <property type="term" value="P:cell wall organization"/>
    <property type="evidence" value="ECO:0007669"/>
    <property type="project" value="UniProtKB-KW"/>
</dbReference>
<dbReference type="KEGG" id="psuw:WQ53_09890"/>
<feature type="domain" description="N-acetylmuramoyl-L-alanine amidase" evidence="5">
    <location>
        <begin position="17"/>
        <end position="195"/>
    </location>
</feature>
<sequence length="291" mass="32367">MDVVNHRIDALWHKHTSNYSQGKTIKPRFIVMHYTTGWSAENNLAWLLGRAGGSGNTESSAHILVGRDGKAWQICPFNRRAWHAGPSRLGTVADLNSHAIGIELLNPGWLKPDGHGGWVDYHGNRRSTRQLQSDGGYLLARNSRVGSGELAWPLYTDAQLDTSRQICLAIARAYPIHEIVTHEEVDTRGWKTDPGPAFPLDSFRSLVDDYGRESAQPRYKVSASRLNLRGGPATSYELVDPPGQLQQGTLVEALRHEGDWAYVQVVREGSRAQAGATVTGWVHSAYLQRQW</sequence>
<dbReference type="GO" id="GO:0009254">
    <property type="term" value="P:peptidoglycan turnover"/>
    <property type="evidence" value="ECO:0007669"/>
    <property type="project" value="TreeGrafter"/>
</dbReference>
<dbReference type="PANTHER" id="PTHR30417">
    <property type="entry name" value="N-ACETYLMURAMOYL-L-ALANINE AMIDASE AMID"/>
    <property type="match status" value="1"/>
</dbReference>
<keyword evidence="3" id="KW-0378">Hydrolase</keyword>
<keyword evidence="4" id="KW-0961">Cell wall biogenesis/degradation</keyword>
<evidence type="ECO:0000256" key="3">
    <source>
        <dbReference type="ARBA" id="ARBA00022801"/>
    </source>
</evidence>
<keyword evidence="7" id="KW-1185">Reference proteome</keyword>
<evidence type="ECO:0000313" key="6">
    <source>
        <dbReference type="EMBL" id="AKC87009.1"/>
    </source>
</evidence>
<dbReference type="EMBL" id="CP011144">
    <property type="protein sequence ID" value="AKC87009.1"/>
    <property type="molecule type" value="Genomic_DNA"/>
</dbReference>
<dbReference type="Pfam" id="PF01510">
    <property type="entry name" value="Amidase_2"/>
    <property type="match status" value="1"/>
</dbReference>
<organism evidence="6 7">
    <name type="scientific">Pseudoxanthomonas suwonensis</name>
    <dbReference type="NCBI Taxonomy" id="314722"/>
    <lineage>
        <taxon>Bacteria</taxon>
        <taxon>Pseudomonadati</taxon>
        <taxon>Pseudomonadota</taxon>
        <taxon>Gammaproteobacteria</taxon>
        <taxon>Lysobacterales</taxon>
        <taxon>Lysobacteraceae</taxon>
        <taxon>Pseudoxanthomonas</taxon>
    </lineage>
</organism>
<dbReference type="PANTHER" id="PTHR30417:SF1">
    <property type="entry name" value="N-ACETYLMURAMOYL-L-ALANINE AMIDASE AMID"/>
    <property type="match status" value="1"/>
</dbReference>
<dbReference type="GO" id="GO:0009253">
    <property type="term" value="P:peptidoglycan catabolic process"/>
    <property type="evidence" value="ECO:0007669"/>
    <property type="project" value="InterPro"/>
</dbReference>
<dbReference type="GO" id="GO:0008745">
    <property type="term" value="F:N-acetylmuramoyl-L-alanine amidase activity"/>
    <property type="evidence" value="ECO:0007669"/>
    <property type="project" value="UniProtKB-EC"/>
</dbReference>
<dbReference type="InterPro" id="IPR051206">
    <property type="entry name" value="NAMLAA_amidase_2"/>
</dbReference>